<gene>
    <name evidence="3" type="ORF">K402DRAFT_405666</name>
</gene>
<feature type="signal peptide" evidence="2">
    <location>
        <begin position="1"/>
        <end position="21"/>
    </location>
</feature>
<evidence type="ECO:0000313" key="4">
    <source>
        <dbReference type="Proteomes" id="UP000800041"/>
    </source>
</evidence>
<organism evidence="3 4">
    <name type="scientific">Aulographum hederae CBS 113979</name>
    <dbReference type="NCBI Taxonomy" id="1176131"/>
    <lineage>
        <taxon>Eukaryota</taxon>
        <taxon>Fungi</taxon>
        <taxon>Dikarya</taxon>
        <taxon>Ascomycota</taxon>
        <taxon>Pezizomycotina</taxon>
        <taxon>Dothideomycetes</taxon>
        <taxon>Pleosporomycetidae</taxon>
        <taxon>Aulographales</taxon>
        <taxon>Aulographaceae</taxon>
    </lineage>
</organism>
<protein>
    <submittedName>
        <fullName evidence="3">Uncharacterized protein</fullName>
    </submittedName>
</protein>
<dbReference type="OrthoDB" id="5337308at2759"/>
<proteinExistence type="predicted"/>
<name>A0A6G1GVD5_9PEZI</name>
<reference evidence="3" key="1">
    <citation type="journal article" date="2020" name="Stud. Mycol.">
        <title>101 Dothideomycetes genomes: a test case for predicting lifestyles and emergence of pathogens.</title>
        <authorList>
            <person name="Haridas S."/>
            <person name="Albert R."/>
            <person name="Binder M."/>
            <person name="Bloem J."/>
            <person name="Labutti K."/>
            <person name="Salamov A."/>
            <person name="Andreopoulos B."/>
            <person name="Baker S."/>
            <person name="Barry K."/>
            <person name="Bills G."/>
            <person name="Bluhm B."/>
            <person name="Cannon C."/>
            <person name="Castanera R."/>
            <person name="Culley D."/>
            <person name="Daum C."/>
            <person name="Ezra D."/>
            <person name="Gonzalez J."/>
            <person name="Henrissat B."/>
            <person name="Kuo A."/>
            <person name="Liang C."/>
            <person name="Lipzen A."/>
            <person name="Lutzoni F."/>
            <person name="Magnuson J."/>
            <person name="Mondo S."/>
            <person name="Nolan M."/>
            <person name="Ohm R."/>
            <person name="Pangilinan J."/>
            <person name="Park H.-J."/>
            <person name="Ramirez L."/>
            <person name="Alfaro M."/>
            <person name="Sun H."/>
            <person name="Tritt A."/>
            <person name="Yoshinaga Y."/>
            <person name="Zwiers L.-H."/>
            <person name="Turgeon B."/>
            <person name="Goodwin S."/>
            <person name="Spatafora J."/>
            <person name="Crous P."/>
            <person name="Grigoriev I."/>
        </authorList>
    </citation>
    <scope>NUCLEOTIDE SEQUENCE</scope>
    <source>
        <strain evidence="3">CBS 113979</strain>
    </source>
</reference>
<evidence type="ECO:0000256" key="2">
    <source>
        <dbReference type="SAM" id="SignalP"/>
    </source>
</evidence>
<dbReference type="Proteomes" id="UP000800041">
    <property type="component" value="Unassembled WGS sequence"/>
</dbReference>
<dbReference type="EMBL" id="ML977165">
    <property type="protein sequence ID" value="KAF1984885.1"/>
    <property type="molecule type" value="Genomic_DNA"/>
</dbReference>
<evidence type="ECO:0000256" key="1">
    <source>
        <dbReference type="SAM" id="MobiDB-lite"/>
    </source>
</evidence>
<sequence length="398" mass="42591">MKLSTHIPLVIAACDFSLWAAARVVPTPDVGPVRVIAGLNVSLADPAHTLNPRGGGGGGGGKPGHGAGSHPVGKGSNGAQGNDQGAAANTGGGTGGVFNVPSREHIDEATKAEWNFFGEPSGWEPNAASGSDVDRGNRGAIKDRKADVTEKYLQPAGNDRYEWEQYNTEGLLKDLVYLPEVFRHLNINPLSTSFTNEAIQKNGVRQTLSETRSSPDEKTTIAVNIFSEDDAVNKLGPGSIDPKIHISDFAFQSWQNSNKQAIGKSSGGNGEFNPSNPEQLAQLEARTKDLNHVIQYEIKNLDTRDIIIQAHQRLGVPDGQVGVFERKQLPPDVTAGRDFQENQAFLALLGTPNGRATARMLGDYHGALGDKVVVRITTFPPTTNKGKFFLMVLSLGKE</sequence>
<evidence type="ECO:0000313" key="3">
    <source>
        <dbReference type="EMBL" id="KAF1984885.1"/>
    </source>
</evidence>
<feature type="chain" id="PRO_5026206900" evidence="2">
    <location>
        <begin position="22"/>
        <end position="398"/>
    </location>
</feature>
<feature type="compositionally biased region" description="Low complexity" evidence="1">
    <location>
        <begin position="77"/>
        <end position="89"/>
    </location>
</feature>
<accession>A0A6G1GVD5</accession>
<keyword evidence="2" id="KW-0732">Signal</keyword>
<dbReference type="AlphaFoldDB" id="A0A6G1GVD5"/>
<keyword evidence="4" id="KW-1185">Reference proteome</keyword>
<feature type="compositionally biased region" description="Gly residues" evidence="1">
    <location>
        <begin position="53"/>
        <end position="67"/>
    </location>
</feature>
<feature type="region of interest" description="Disordered" evidence="1">
    <location>
        <begin position="45"/>
        <end position="101"/>
    </location>
</feature>